<dbReference type="Gene3D" id="3.40.50.10540">
    <property type="entry name" value="Crotonobetainyl-coa:carnitine coa-transferase, domain 1"/>
    <property type="match status" value="2"/>
</dbReference>
<dbReference type="RefSeq" id="WP_387406362.1">
    <property type="nucleotide sequence ID" value="NZ_JBIAQY010000018.1"/>
</dbReference>
<dbReference type="InterPro" id="IPR023606">
    <property type="entry name" value="CoA-Trfase_III_dom_1_sf"/>
</dbReference>
<evidence type="ECO:0000256" key="1">
    <source>
        <dbReference type="SAM" id="MobiDB-lite"/>
    </source>
</evidence>
<dbReference type="InterPro" id="IPR044855">
    <property type="entry name" value="CoA-Trfase_III_dom3_sf"/>
</dbReference>
<dbReference type="GO" id="GO:0016740">
    <property type="term" value="F:transferase activity"/>
    <property type="evidence" value="ECO:0007669"/>
    <property type="project" value="UniProtKB-KW"/>
</dbReference>
<keyword evidence="2" id="KW-0808">Transferase</keyword>
<dbReference type="Pfam" id="PF02515">
    <property type="entry name" value="CoA_transf_3"/>
    <property type="match status" value="2"/>
</dbReference>
<dbReference type="InterPro" id="IPR003673">
    <property type="entry name" value="CoA-Trfase_fam_III"/>
</dbReference>
<sequence>MTVEPSRNDTPADAGPLDRLTVIDLSTTLPGAQATMFLADAGAEVIFVEPPSGSRLRALPGWPALGRGKQSITLDLHETADAETLRGLLRAADVLVTTMRPASAARLGLGPAALAGLNPRLVSAAITGWGSTGPFKDMKGYEALVMAKLGIMYGKRQTTTRPGPSFVPTPFASWGASQTALHGILAALLEREDSGIGQHVDADLVRGIATMDTWQWFSELVVNRWPDAFVPVSAFDDEGNPNGHLIYPLLITPTKDGHFIQFAQTEPRLFLALMKELDLTWMFTDPKWAGVPRLDDVALRTELWEIMLERASARTLAEWQQVFDTNPDLSAEVFRTPADALRHPQLVHDGRVVTITDPDLGEVTQPSTLVHVHGAALAPPRLAPRPGADSAALRQRAGTAVAGPGAGQTPSAPTPSGSAPGELPLAGTTILELGSMFAGPYAATLLADLGARVVKVEPLTGDTIRGLVPFPEAGGAKVMQGKESIALDMHTPEGLAIVHRFAERADVVLQTYRAGAAERAGVDAATLTALNPHLVYLCAPGYGVDGPYGEKPAYAPSIGAATGLGLTDVPDATARVGTLDEVKAAVIRLYAAAANLSVQADGVAALGAASAMLLGLLARRRGRPLGTLTTTMIATGSHALVDRNVDYPGRVEALCPDHEMYGYSARYRLYRAEDGWIFLAAPLEHEWPVLTAALQPYVRLAEDPRFTTEYARTANDAALAEVLAGVFASRAKDLWEKELGRADIGCVAVAEQVAEKTLQQDEYFEAGYTVTATHPTFDVHRRLAPATTFSRSRTKADGGCLIGEHTDALLAEIGYDAAAIADLRARGIVA</sequence>
<name>A0ABW6SAR6_9NOCA</name>
<organism evidence="2 3">
    <name type="scientific">Nocardia jiangxiensis</name>
    <dbReference type="NCBI Taxonomy" id="282685"/>
    <lineage>
        <taxon>Bacteria</taxon>
        <taxon>Bacillati</taxon>
        <taxon>Actinomycetota</taxon>
        <taxon>Actinomycetes</taxon>
        <taxon>Mycobacteriales</taxon>
        <taxon>Nocardiaceae</taxon>
        <taxon>Nocardia</taxon>
    </lineage>
</organism>
<dbReference type="PANTHER" id="PTHR48228">
    <property type="entry name" value="SUCCINYL-COA--D-CITRAMALATE COA-TRANSFERASE"/>
    <property type="match status" value="1"/>
</dbReference>
<comment type="caution">
    <text evidence="2">The sequence shown here is derived from an EMBL/GenBank/DDBJ whole genome shotgun (WGS) entry which is preliminary data.</text>
</comment>
<gene>
    <name evidence="2" type="ORF">ACFYXQ_36835</name>
</gene>
<feature type="compositionally biased region" description="Low complexity" evidence="1">
    <location>
        <begin position="409"/>
        <end position="421"/>
    </location>
</feature>
<dbReference type="PANTHER" id="PTHR48228:SF5">
    <property type="entry name" value="ALPHA-METHYLACYL-COA RACEMASE"/>
    <property type="match status" value="1"/>
</dbReference>
<evidence type="ECO:0000313" key="3">
    <source>
        <dbReference type="Proteomes" id="UP001601992"/>
    </source>
</evidence>
<evidence type="ECO:0000313" key="2">
    <source>
        <dbReference type="EMBL" id="MFF3573342.1"/>
    </source>
</evidence>
<protein>
    <submittedName>
        <fullName evidence="2">CaiB/BaiF CoA transferase family protein</fullName>
    </submittedName>
</protein>
<dbReference type="SUPFAM" id="SSF89796">
    <property type="entry name" value="CoA-transferase family III (CaiB/BaiF)"/>
    <property type="match status" value="2"/>
</dbReference>
<dbReference type="Gene3D" id="3.30.1540.10">
    <property type="entry name" value="formyl-coa transferase, domain 3"/>
    <property type="match status" value="2"/>
</dbReference>
<dbReference type="EMBL" id="JBIAQY010000018">
    <property type="protein sequence ID" value="MFF3573342.1"/>
    <property type="molecule type" value="Genomic_DNA"/>
</dbReference>
<reference evidence="2 3" key="1">
    <citation type="submission" date="2024-10" db="EMBL/GenBank/DDBJ databases">
        <title>The Natural Products Discovery Center: Release of the First 8490 Sequenced Strains for Exploring Actinobacteria Biosynthetic Diversity.</title>
        <authorList>
            <person name="Kalkreuter E."/>
            <person name="Kautsar S.A."/>
            <person name="Yang D."/>
            <person name="Bader C.D."/>
            <person name="Teijaro C.N."/>
            <person name="Fluegel L."/>
            <person name="Davis C.M."/>
            <person name="Simpson J.R."/>
            <person name="Lauterbach L."/>
            <person name="Steele A.D."/>
            <person name="Gui C."/>
            <person name="Meng S."/>
            <person name="Li G."/>
            <person name="Viehrig K."/>
            <person name="Ye F."/>
            <person name="Su P."/>
            <person name="Kiefer A.F."/>
            <person name="Nichols A."/>
            <person name="Cepeda A.J."/>
            <person name="Yan W."/>
            <person name="Fan B."/>
            <person name="Jiang Y."/>
            <person name="Adhikari A."/>
            <person name="Zheng C.-J."/>
            <person name="Schuster L."/>
            <person name="Cowan T.M."/>
            <person name="Smanski M.J."/>
            <person name="Chevrette M.G."/>
            <person name="De Carvalho L.P.S."/>
            <person name="Shen B."/>
        </authorList>
    </citation>
    <scope>NUCLEOTIDE SEQUENCE [LARGE SCALE GENOMIC DNA]</scope>
    <source>
        <strain evidence="2 3">NPDC002593</strain>
    </source>
</reference>
<accession>A0ABW6SAR6</accession>
<dbReference type="Proteomes" id="UP001601992">
    <property type="component" value="Unassembled WGS sequence"/>
</dbReference>
<keyword evidence="3" id="KW-1185">Reference proteome</keyword>
<dbReference type="InterPro" id="IPR050509">
    <property type="entry name" value="CoA-transferase_III"/>
</dbReference>
<feature type="region of interest" description="Disordered" evidence="1">
    <location>
        <begin position="380"/>
        <end position="422"/>
    </location>
</feature>
<proteinExistence type="predicted"/>